<gene>
    <name evidence="1" type="ORF">C8P68_11260</name>
</gene>
<dbReference type="Proteomes" id="UP000244168">
    <property type="component" value="Unassembled WGS sequence"/>
</dbReference>
<sequence length="174" mass="19953">MEKLKGKIKKEYLLLAGTLLLLVISYRLAFQKTIEAWQLNNRLTKALIQQNDLSYQPGYLERKQHNLQQVISRYRIDSTTFRNNTLARLSEMASTNQCRIIELPSDAQETHAAKYIINKVVFEGDYAGLVKLLDAIEKAKDAGVLRSANFSTTRHDQLQTEGRLTLTAWLEIVK</sequence>
<keyword evidence="2" id="KW-1185">Reference proteome</keyword>
<name>A0A2T5J4L9_9SPHI</name>
<dbReference type="OrthoDB" id="798543at2"/>
<comment type="caution">
    <text evidence="1">The sequence shown here is derived from an EMBL/GenBank/DDBJ whole genome shotgun (WGS) entry which is preliminary data.</text>
</comment>
<organism evidence="1 2">
    <name type="scientific">Mucilaginibacter yixingensis</name>
    <dbReference type="NCBI Taxonomy" id="1295612"/>
    <lineage>
        <taxon>Bacteria</taxon>
        <taxon>Pseudomonadati</taxon>
        <taxon>Bacteroidota</taxon>
        <taxon>Sphingobacteriia</taxon>
        <taxon>Sphingobacteriales</taxon>
        <taxon>Sphingobacteriaceae</taxon>
        <taxon>Mucilaginibacter</taxon>
    </lineage>
</organism>
<dbReference type="RefSeq" id="WP_107831650.1">
    <property type="nucleotide sequence ID" value="NZ_CP160205.1"/>
</dbReference>
<accession>A0A2T5J4L9</accession>
<proteinExistence type="predicted"/>
<evidence type="ECO:0000313" key="1">
    <source>
        <dbReference type="EMBL" id="PTQ92460.1"/>
    </source>
</evidence>
<dbReference type="AlphaFoldDB" id="A0A2T5J4L9"/>
<dbReference type="EMBL" id="QAOQ01000012">
    <property type="protein sequence ID" value="PTQ92460.1"/>
    <property type="molecule type" value="Genomic_DNA"/>
</dbReference>
<protein>
    <submittedName>
        <fullName evidence="1">Uncharacterized protein</fullName>
    </submittedName>
</protein>
<reference evidence="1 2" key="1">
    <citation type="submission" date="2018-04" db="EMBL/GenBank/DDBJ databases">
        <title>Genomic Encyclopedia of Archaeal and Bacterial Type Strains, Phase II (KMG-II): from individual species to whole genera.</title>
        <authorList>
            <person name="Goeker M."/>
        </authorList>
    </citation>
    <scope>NUCLEOTIDE SEQUENCE [LARGE SCALE GENOMIC DNA]</scope>
    <source>
        <strain evidence="1 2">DSM 26809</strain>
    </source>
</reference>
<evidence type="ECO:0000313" key="2">
    <source>
        <dbReference type="Proteomes" id="UP000244168"/>
    </source>
</evidence>